<organism evidence="1 2">
    <name type="scientific">Lysinibacillus zambalensis</name>
    <dbReference type="NCBI Taxonomy" id="3160866"/>
    <lineage>
        <taxon>Bacteria</taxon>
        <taxon>Bacillati</taxon>
        <taxon>Bacillota</taxon>
        <taxon>Bacilli</taxon>
        <taxon>Bacillales</taxon>
        <taxon>Bacillaceae</taxon>
        <taxon>Lysinibacillus</taxon>
    </lineage>
</organism>
<name>A0ABV1MXX2_9BACI</name>
<evidence type="ECO:0000313" key="2">
    <source>
        <dbReference type="Proteomes" id="UP001478862"/>
    </source>
</evidence>
<reference evidence="1 2" key="1">
    <citation type="submission" date="2024-06" db="EMBL/GenBank/DDBJ databases">
        <title>Lysinibacillus zambalefons sp. nov., a Novel Firmicute Isolated from the Poon Bato Zambales Hyperalkaline Spring.</title>
        <authorList>
            <person name="Aja J.A."/>
            <person name="Lazaro J.E.H."/>
            <person name="Llorin L.D."/>
            <person name="Lim K.R."/>
            <person name="Teodosio J."/>
            <person name="Dalisay D.S."/>
        </authorList>
    </citation>
    <scope>NUCLEOTIDE SEQUENCE [LARGE SCALE GENOMIC DNA]</scope>
    <source>
        <strain evidence="1 2">M3</strain>
    </source>
</reference>
<dbReference type="EMBL" id="JBEGDG010000025">
    <property type="protein sequence ID" value="MEQ6357350.1"/>
    <property type="molecule type" value="Genomic_DNA"/>
</dbReference>
<keyword evidence="2" id="KW-1185">Reference proteome</keyword>
<accession>A0ABV1MXX2</accession>
<sequence length="63" mass="6812">MAYKRGLLGKFTGVASSSELGHKWTSVNTVLFGDKMKKEYNTSVKIKGAILDESLSSENGSTL</sequence>
<dbReference type="Proteomes" id="UP001478862">
    <property type="component" value="Unassembled WGS sequence"/>
</dbReference>
<dbReference type="RefSeq" id="WP_349661711.1">
    <property type="nucleotide sequence ID" value="NZ_JBEGDG010000025.1"/>
</dbReference>
<comment type="caution">
    <text evidence="1">The sequence shown here is derived from an EMBL/GenBank/DDBJ whole genome shotgun (WGS) entry which is preliminary data.</text>
</comment>
<gene>
    <name evidence="1" type="ORF">ABNX05_22350</name>
</gene>
<evidence type="ECO:0000313" key="1">
    <source>
        <dbReference type="EMBL" id="MEQ6357350.1"/>
    </source>
</evidence>
<proteinExistence type="predicted"/>
<protein>
    <submittedName>
        <fullName evidence="1">Uncharacterized protein</fullName>
    </submittedName>
</protein>